<feature type="non-terminal residue" evidence="2">
    <location>
        <position position="1"/>
    </location>
</feature>
<protein>
    <recommendedName>
        <fullName evidence="1">HAT C-terminal dimerisation domain-containing protein</fullName>
    </recommendedName>
</protein>
<name>A0AAD9X4A3_9ROSI</name>
<comment type="caution">
    <text evidence="2">The sequence shown here is derived from an EMBL/GenBank/DDBJ whole genome shotgun (WGS) entry which is preliminary data.</text>
</comment>
<dbReference type="SUPFAM" id="SSF53098">
    <property type="entry name" value="Ribonuclease H-like"/>
    <property type="match status" value="1"/>
</dbReference>
<evidence type="ECO:0000313" key="3">
    <source>
        <dbReference type="Proteomes" id="UP001280121"/>
    </source>
</evidence>
<dbReference type="AlphaFoldDB" id="A0AAD9X4A3"/>
<evidence type="ECO:0000259" key="1">
    <source>
        <dbReference type="Pfam" id="PF05699"/>
    </source>
</evidence>
<dbReference type="InterPro" id="IPR008906">
    <property type="entry name" value="HATC_C_dom"/>
</dbReference>
<dbReference type="Pfam" id="PF05699">
    <property type="entry name" value="Dimer_Tnp_hAT"/>
    <property type="match status" value="1"/>
</dbReference>
<gene>
    <name evidence="2" type="ORF">Ddye_012390</name>
</gene>
<sequence length="207" mass="22972">GCNIAGAFADCSSDIQLHACNEAMKKKCVPQNENGSQTRSSGALGAGSALLSQKIKRLRGSSSSSSSSPISYDEIETYHSTNFEFIGDDDVDKFDILHWWREHEKHFPILSIIAKQILATPVSIVAVEQEFSAGGNILDSRRSLLSPESIQVQVCVDDWTKAGYRQQEMEPEVIYDFFDDDHTTGTGTDGSDYLQTYKITYVKDNKM</sequence>
<dbReference type="PANTHER" id="PTHR23272:SF184">
    <property type="entry name" value="OS03G0311250 PROTEIN"/>
    <property type="match status" value="1"/>
</dbReference>
<proteinExistence type="predicted"/>
<dbReference type="GO" id="GO:0046983">
    <property type="term" value="F:protein dimerization activity"/>
    <property type="evidence" value="ECO:0007669"/>
    <property type="project" value="InterPro"/>
</dbReference>
<reference evidence="2" key="1">
    <citation type="journal article" date="2023" name="Plant J.">
        <title>Genome sequences and population genomics provide insights into the demographic history, inbreeding, and mutation load of two 'living fossil' tree species of Dipteronia.</title>
        <authorList>
            <person name="Feng Y."/>
            <person name="Comes H.P."/>
            <person name="Chen J."/>
            <person name="Zhu S."/>
            <person name="Lu R."/>
            <person name="Zhang X."/>
            <person name="Li P."/>
            <person name="Qiu J."/>
            <person name="Olsen K.M."/>
            <person name="Qiu Y."/>
        </authorList>
    </citation>
    <scope>NUCLEOTIDE SEQUENCE</scope>
    <source>
        <strain evidence="2">KIB01</strain>
    </source>
</reference>
<dbReference type="InterPro" id="IPR012337">
    <property type="entry name" value="RNaseH-like_sf"/>
</dbReference>
<evidence type="ECO:0000313" key="2">
    <source>
        <dbReference type="EMBL" id="KAK2652534.1"/>
    </source>
</evidence>
<accession>A0AAD9X4A3</accession>
<dbReference type="Proteomes" id="UP001280121">
    <property type="component" value="Unassembled WGS sequence"/>
</dbReference>
<dbReference type="EMBL" id="JANJYI010000004">
    <property type="protein sequence ID" value="KAK2652534.1"/>
    <property type="molecule type" value="Genomic_DNA"/>
</dbReference>
<dbReference type="PANTHER" id="PTHR23272">
    <property type="entry name" value="BED FINGER-RELATED"/>
    <property type="match status" value="1"/>
</dbReference>
<organism evidence="2 3">
    <name type="scientific">Dipteronia dyeriana</name>
    <dbReference type="NCBI Taxonomy" id="168575"/>
    <lineage>
        <taxon>Eukaryota</taxon>
        <taxon>Viridiplantae</taxon>
        <taxon>Streptophyta</taxon>
        <taxon>Embryophyta</taxon>
        <taxon>Tracheophyta</taxon>
        <taxon>Spermatophyta</taxon>
        <taxon>Magnoliopsida</taxon>
        <taxon>eudicotyledons</taxon>
        <taxon>Gunneridae</taxon>
        <taxon>Pentapetalae</taxon>
        <taxon>rosids</taxon>
        <taxon>malvids</taxon>
        <taxon>Sapindales</taxon>
        <taxon>Sapindaceae</taxon>
        <taxon>Hippocastanoideae</taxon>
        <taxon>Acereae</taxon>
        <taxon>Dipteronia</taxon>
    </lineage>
</organism>
<keyword evidence="3" id="KW-1185">Reference proteome</keyword>
<feature type="domain" description="HAT C-terminal dimerisation" evidence="1">
    <location>
        <begin position="84"/>
        <end position="159"/>
    </location>
</feature>